<dbReference type="InterPro" id="IPR040314">
    <property type="entry name" value="DOP1"/>
</dbReference>
<dbReference type="SUPFAM" id="SSF48371">
    <property type="entry name" value="ARM repeat"/>
    <property type="match status" value="1"/>
</dbReference>
<dbReference type="GO" id="GO:0000139">
    <property type="term" value="C:Golgi membrane"/>
    <property type="evidence" value="ECO:0007669"/>
    <property type="project" value="UniProtKB-SubCell"/>
</dbReference>
<evidence type="ECO:0000256" key="6">
    <source>
        <dbReference type="ARBA" id="ARBA00046326"/>
    </source>
</evidence>
<evidence type="ECO:0000259" key="8">
    <source>
        <dbReference type="Pfam" id="PF24597"/>
    </source>
</evidence>
<dbReference type="OrthoDB" id="297643at2759"/>
<feature type="domain" description="DOP1-like TPR" evidence="10">
    <location>
        <begin position="968"/>
        <end position="1134"/>
    </location>
</feature>
<dbReference type="InterPro" id="IPR007249">
    <property type="entry name" value="DOP1_N"/>
</dbReference>
<dbReference type="InterPro" id="IPR016024">
    <property type="entry name" value="ARM-type_fold"/>
</dbReference>
<evidence type="ECO:0000256" key="3">
    <source>
        <dbReference type="ARBA" id="ARBA00022927"/>
    </source>
</evidence>
<dbReference type="GO" id="GO:0006895">
    <property type="term" value="P:Golgi to endosome transport"/>
    <property type="evidence" value="ECO:0007669"/>
    <property type="project" value="InterPro"/>
</dbReference>
<dbReference type="GO" id="GO:0005802">
    <property type="term" value="C:trans-Golgi network"/>
    <property type="evidence" value="ECO:0007669"/>
    <property type="project" value="TreeGrafter"/>
</dbReference>
<dbReference type="GO" id="GO:0005768">
    <property type="term" value="C:endosome"/>
    <property type="evidence" value="ECO:0007669"/>
    <property type="project" value="TreeGrafter"/>
</dbReference>
<evidence type="ECO:0000256" key="4">
    <source>
        <dbReference type="ARBA" id="ARBA00023034"/>
    </source>
</evidence>
<evidence type="ECO:0000313" key="11">
    <source>
        <dbReference type="EMBL" id="TPX78494.1"/>
    </source>
</evidence>
<comment type="caution">
    <text evidence="11">The sequence shown here is derived from an EMBL/GenBank/DDBJ whole genome shotgun (WGS) entry which is preliminary data.</text>
</comment>
<keyword evidence="5" id="KW-0472">Membrane</keyword>
<evidence type="ECO:0000313" key="12">
    <source>
        <dbReference type="Proteomes" id="UP000320333"/>
    </source>
</evidence>
<dbReference type="GO" id="GO:0005829">
    <property type="term" value="C:cytosol"/>
    <property type="evidence" value="ECO:0007669"/>
    <property type="project" value="GOC"/>
</dbReference>
<evidence type="ECO:0000256" key="1">
    <source>
        <dbReference type="ARBA" id="ARBA00004395"/>
    </source>
</evidence>
<proteinExistence type="inferred from homology"/>
<keyword evidence="4" id="KW-0333">Golgi apparatus</keyword>
<keyword evidence="3" id="KW-0653">Protein transport</keyword>
<feature type="domain" description="DOP1 N-terminal" evidence="7">
    <location>
        <begin position="12"/>
        <end position="321"/>
    </location>
</feature>
<dbReference type="InterPro" id="IPR056458">
    <property type="entry name" value="TPR_DOP1_M"/>
</dbReference>
<dbReference type="EMBL" id="QEAP01000003">
    <property type="protein sequence ID" value="TPX78494.1"/>
    <property type="molecule type" value="Genomic_DNA"/>
</dbReference>
<feature type="domain" description="DOP1-like middle TPR" evidence="8">
    <location>
        <begin position="330"/>
        <end position="502"/>
    </location>
</feature>
<dbReference type="Pfam" id="PF24601">
    <property type="entry name" value="TPR_DOP1"/>
    <property type="match status" value="1"/>
</dbReference>
<reference evidence="11 12" key="1">
    <citation type="journal article" date="2019" name="Sci. Rep.">
        <title>Comparative genomics of chytrid fungi reveal insights into the obligate biotrophic and pathogenic lifestyle of Synchytrium endobioticum.</title>
        <authorList>
            <person name="van de Vossenberg B.T.L.H."/>
            <person name="Warris S."/>
            <person name="Nguyen H.D.T."/>
            <person name="van Gent-Pelzer M.P.E."/>
            <person name="Joly D.L."/>
            <person name="van de Geest H.C."/>
            <person name="Bonants P.J.M."/>
            <person name="Smith D.S."/>
            <person name="Levesque C.A."/>
            <person name="van der Lee T.A.J."/>
        </authorList>
    </citation>
    <scope>NUCLEOTIDE SEQUENCE [LARGE SCALE GENOMIC DNA]</scope>
    <source>
        <strain evidence="11 12">CBS 675.73</strain>
    </source>
</reference>
<dbReference type="Proteomes" id="UP000320333">
    <property type="component" value="Unassembled WGS sequence"/>
</dbReference>
<keyword evidence="2" id="KW-0813">Transport</keyword>
<comment type="subcellular location">
    <subcellularLocation>
        <location evidence="1">Golgi apparatus membrane</location>
        <topology evidence="1">Peripheral membrane protein</topology>
    </subcellularLocation>
</comment>
<dbReference type="Pfam" id="PF24597">
    <property type="entry name" value="TPR_DOP1_M"/>
    <property type="match status" value="1"/>
</dbReference>
<dbReference type="PANTHER" id="PTHR14042">
    <property type="entry name" value="DOPEY-RELATED"/>
    <property type="match status" value="1"/>
</dbReference>
<accession>A0A507FQE4</accession>
<organism evidence="11 12">
    <name type="scientific">Chytriomyces confervae</name>
    <dbReference type="NCBI Taxonomy" id="246404"/>
    <lineage>
        <taxon>Eukaryota</taxon>
        <taxon>Fungi</taxon>
        <taxon>Fungi incertae sedis</taxon>
        <taxon>Chytridiomycota</taxon>
        <taxon>Chytridiomycota incertae sedis</taxon>
        <taxon>Chytridiomycetes</taxon>
        <taxon>Chytridiales</taxon>
        <taxon>Chytriomycetaceae</taxon>
        <taxon>Chytriomyces</taxon>
    </lineage>
</organism>
<dbReference type="Pfam" id="PF04118">
    <property type="entry name" value="Dopey_N"/>
    <property type="match status" value="1"/>
</dbReference>
<keyword evidence="12" id="KW-1185">Reference proteome</keyword>
<evidence type="ECO:0000259" key="9">
    <source>
        <dbReference type="Pfam" id="PF24598"/>
    </source>
</evidence>
<protein>
    <submittedName>
        <fullName evidence="11">Uncharacterized protein</fullName>
    </submittedName>
</protein>
<dbReference type="GO" id="GO:0015031">
    <property type="term" value="P:protein transport"/>
    <property type="evidence" value="ECO:0007669"/>
    <property type="project" value="UniProtKB-KW"/>
</dbReference>
<comment type="similarity">
    <text evidence="6">Belongs to the DOP1 family.</text>
</comment>
<evidence type="ECO:0000256" key="2">
    <source>
        <dbReference type="ARBA" id="ARBA00022448"/>
    </source>
</evidence>
<name>A0A507FQE4_9FUNG</name>
<evidence type="ECO:0000256" key="5">
    <source>
        <dbReference type="ARBA" id="ARBA00023136"/>
    </source>
</evidence>
<evidence type="ECO:0000259" key="7">
    <source>
        <dbReference type="Pfam" id="PF04118"/>
    </source>
</evidence>
<feature type="domain" description="DOP1-like C-terminal" evidence="9">
    <location>
        <begin position="1348"/>
        <end position="1804"/>
    </location>
</feature>
<dbReference type="Pfam" id="PF24598">
    <property type="entry name" value="DOP1_C"/>
    <property type="match status" value="1"/>
</dbReference>
<dbReference type="PANTHER" id="PTHR14042:SF24">
    <property type="entry name" value="PROTEIN DOPEY-1 HOMOLOG"/>
    <property type="match status" value="1"/>
</dbReference>
<dbReference type="InterPro" id="IPR056457">
    <property type="entry name" value="DOP1_C"/>
</dbReference>
<gene>
    <name evidence="11" type="ORF">CcCBS67573_g00221</name>
</gene>
<dbReference type="InterPro" id="IPR056459">
    <property type="entry name" value="TPR_DOP1"/>
</dbReference>
<evidence type="ECO:0000259" key="10">
    <source>
        <dbReference type="Pfam" id="PF24601"/>
    </source>
</evidence>
<sequence length="1844" mass="208446">MQDAEALQKDPVFKRYVGSIDSILKLFDAVNDWADVIGFLSKLLKTLQQHAQYRSVPRKLIVSKRLAQCLNPALPSGVHQKTLEVYNAILEAAGVGAHPRALKNSRYQTCLKPKTTKPKPAQLAEDLPLWSYGLFPFLQNAAMSVKPILLQIYNRHYLNLGPRIKPSLKGLILALLPGLEEEGNEFFDPVMKMFDTLMVNLGTPYFLHCMGLAVISGNRVRGAAMNYLLRRLPKFTAKKELHGILGDESIVMSRALGCALEDKQILVQRGALELLVVHFPLEAELFPTSEIEILMRSAVGVVLRKDISLNRRLYSWLLGPSETLSTTVRDSLVSTLLAMLWVESSDLLEITNTFRIIISLMDKDEIGSIVMERIILDLFKSLKWRSGESPIYKEILQSADMLLDAINPFILWKRLYYLVSMSTSTHFMDSETVHLLEYVFTIIRFDDEEVQTVHMPIFYHAMMHAIEDIKFYAESKAISQQLRSYLDVSHCIISRIPQSVITNSWTLGSLRRRGSVSELDHSVVYGEEQQSNITASSVKSFCAAFYGANGTNADPCAVENEAMPSNVDKFVLGGSIMFLAFQVLETFLPKLIRESVIASSYEHETRSLIVSSLGVASKMIETLACLYLKNWRNSIASKLGEWRWLSAFNDGVLETSDFSILNICTSALINIISAANAGQIHLCIDSRHFIQASANRLWHYLDPGPFAIYHSRCVDLIWLLCDVAEFGAFMVENVIANFLSSRDSVDQILHQHRFGVLWRLSLGTHRQPGIVFSRALFLVLDGLRSQNPSIRRAGEVWLKTFVTNYSSVIEPVLATLLHQDIQIFTHLVKVNGREERAYSYKREFNMGQVLYSLETLCLFLDFGNNRIFEISNDLQFSLAEFSVEQPELSCAEILIYVCLRFLRCEISIAGKMQGKFDKLQSLNNTIQTKACEFISKFLSHSAMDATVHEIVSKVVYQKIMFSIGTRQLDLQPRLLQILLAMLENQEKIADSQKLRRDSLTVSEALDNLILTGREALGLSPSGSKLDEKASVESPPTFLSMILEALIQPSNRAVLQHWMEFVILHLPRVHTSFRSILQPIMSEICHQILVRESEISAYLVLCESHSASRSAVGPPDNDVVILVTALDKIIAFCLLHDSNWTKNGMDKGRGNASNIWDYSPLGMVTSVFTEAPAAEITPFEALNSRDAIIELLPGILEVLHRVFMLFKEDPFVNLNSEKSGSIHAFSGASLEYLSLSVKESIRQILENVHAKHPAHLFEAAIEVWFSKYPELADRKHVADKSTPRYSVVSMLHTIETSSDSDLMLEIMANVVEGLKTRFQFLTNSASSKNKDNIFYLKSRQMSDSHLLLFLEEYIVSFAHPESVNKAWPAILTYTKECIPNGALINANFFLPALLRVITVSIEKLITTKHFEDKRMRFHMDELYQKMLELSVQYAMKPDIANITSVSPKTLLSSLKINTAGLRYMPEPKKSLITADILDYWVAEIIPNIRKLFLDQERILMAFSNLVYYVVAPAVKANPNLSAAKYLTVRRILLVASKLVFVVKTWKKEVWDAFMESKFWEMGIEPFRDWKTIMTSLVSADRESKIAELATKVSVASSTSLFASREQELLLRISSLRRISFLIWCGSVDQFLPQLPQIQEKLVEVLKGPAGLMHIEAYLCLRVLMCRMKAHHLSNLWPVVLTELIQIFGVYLRDQGSKQDLEVFLACCKLLELLLLLGTEEFQWHQWIFVGETFLTNDTDDLSPSLIDRLSHKWESYHASETASTEISNASTLRRPVLTMKSVKDKAQLAPFIATLSRHTYASTFSRSKPDLEFIDTILEADLTDNRAMSIQPAPPPPSPGVAILL</sequence>
<dbReference type="STRING" id="246404.A0A507FQE4"/>